<reference evidence="2" key="1">
    <citation type="submission" date="2021-03" db="EMBL/GenBank/DDBJ databases">
        <title>novel species isolated from a fishpond in China.</title>
        <authorList>
            <person name="Lu H."/>
            <person name="Cai Z."/>
        </authorList>
    </citation>
    <scope>NUCLEOTIDE SEQUENCE</scope>
    <source>
        <strain evidence="2">JCM 30855</strain>
    </source>
</reference>
<evidence type="ECO:0000313" key="3">
    <source>
        <dbReference type="Proteomes" id="UP000664654"/>
    </source>
</evidence>
<feature type="signal peptide" evidence="1">
    <location>
        <begin position="1"/>
        <end position="22"/>
    </location>
</feature>
<proteinExistence type="predicted"/>
<dbReference type="RefSeq" id="WP_206573599.1">
    <property type="nucleotide sequence ID" value="NZ_JAFKCV010000004.1"/>
</dbReference>
<accession>A0A939IQW6</accession>
<gene>
    <name evidence="2" type="ORF">J0A66_09700</name>
</gene>
<organism evidence="2 3">
    <name type="scientific">Bowmanella dokdonensis</name>
    <dbReference type="NCBI Taxonomy" id="751969"/>
    <lineage>
        <taxon>Bacteria</taxon>
        <taxon>Pseudomonadati</taxon>
        <taxon>Pseudomonadota</taxon>
        <taxon>Gammaproteobacteria</taxon>
        <taxon>Alteromonadales</taxon>
        <taxon>Alteromonadaceae</taxon>
        <taxon>Bowmanella</taxon>
    </lineage>
</organism>
<dbReference type="EMBL" id="JAFKCV010000004">
    <property type="protein sequence ID" value="MBN7825494.1"/>
    <property type="molecule type" value="Genomic_DNA"/>
</dbReference>
<name>A0A939IQW6_9ALTE</name>
<protein>
    <submittedName>
        <fullName evidence="2">Uncharacterized protein</fullName>
    </submittedName>
</protein>
<keyword evidence="3" id="KW-1185">Reference proteome</keyword>
<evidence type="ECO:0000256" key="1">
    <source>
        <dbReference type="SAM" id="SignalP"/>
    </source>
</evidence>
<keyword evidence="1" id="KW-0732">Signal</keyword>
<comment type="caution">
    <text evidence="2">The sequence shown here is derived from an EMBL/GenBank/DDBJ whole genome shotgun (WGS) entry which is preliminary data.</text>
</comment>
<evidence type="ECO:0000313" key="2">
    <source>
        <dbReference type="EMBL" id="MBN7825494.1"/>
    </source>
</evidence>
<feature type="chain" id="PRO_5038103538" evidence="1">
    <location>
        <begin position="23"/>
        <end position="409"/>
    </location>
</feature>
<sequence length="409" mass="46024">MKPSFYLVFLVALLTLARQAQASCAADLTPEQASQHLQQGQTLSQKQLYWPAMQALHLAQGYLCTDSQQIGAQAARLAAPLGKAQGQQAENAGQWFSLTPDQPGAFQWYELGGHFADADRMLIQALKTTPQNRQLAELAISHFSGRELESFQANNKTRLAITGQYRMDPAHQAYANKLPVEQIGRLLESLPGTLPDAYLEDRLNLFRLQQEAGTDMQKVLSLQQQAGQLQARWPQDPLSKVKNHLSDAGAWHYLLRDPQQAQLQQDKIFQAKKDLAKRLSRYSQVPELLSEAMNLYRAMDDEPALNHILQQAEQLGDTALSANRPRLAADYFRLAGNWQKEEQASELADRQAQQQASQMQMPDISQYQQLMNNPDQIRALQQQALELQKKLQQGGQNQDAEQLMDELGL</sequence>
<dbReference type="Proteomes" id="UP000664654">
    <property type="component" value="Unassembled WGS sequence"/>
</dbReference>
<dbReference type="AlphaFoldDB" id="A0A939IQW6"/>